<keyword evidence="1" id="KW-1133">Transmembrane helix</keyword>
<dbReference type="OrthoDB" id="9151209at2"/>
<dbReference type="RefSeq" id="WP_009837961.1">
    <property type="nucleotide sequence ID" value="NZ_AAOH01000003.1"/>
</dbReference>
<dbReference type="AlphaFoldDB" id="A4C7Y4"/>
<feature type="transmembrane region" description="Helical" evidence="1">
    <location>
        <begin position="21"/>
        <end position="40"/>
    </location>
</feature>
<dbReference type="EMBL" id="AAOH01000003">
    <property type="protein sequence ID" value="EAR28699.1"/>
    <property type="molecule type" value="Genomic_DNA"/>
</dbReference>
<dbReference type="Proteomes" id="UP000006201">
    <property type="component" value="Unassembled WGS sequence"/>
</dbReference>
<comment type="caution">
    <text evidence="2">The sequence shown here is derived from an EMBL/GenBank/DDBJ whole genome shotgun (WGS) entry which is preliminary data.</text>
</comment>
<dbReference type="HOGENOM" id="CLU_102941_0_0_6"/>
<proteinExistence type="predicted"/>
<evidence type="ECO:0000313" key="3">
    <source>
        <dbReference type="Proteomes" id="UP000006201"/>
    </source>
</evidence>
<keyword evidence="1" id="KW-0812">Transmembrane</keyword>
<protein>
    <submittedName>
        <fullName evidence="2">Putative Mannose-sensitive agglutinin (MSHA) biogenesis protein MshJ (Pilus type IV)</fullName>
    </submittedName>
</protein>
<reference evidence="2 3" key="1">
    <citation type="submission" date="2006-02" db="EMBL/GenBank/DDBJ databases">
        <authorList>
            <person name="Moran M.A."/>
            <person name="Kjelleberg S."/>
            <person name="Egan S."/>
            <person name="Saunders N."/>
            <person name="Thomas T."/>
            <person name="Ferriera S."/>
            <person name="Johnson J."/>
            <person name="Kravitz S."/>
            <person name="Halpern A."/>
            <person name="Remington K."/>
            <person name="Beeson K."/>
            <person name="Tran B."/>
            <person name="Rogers Y.-H."/>
            <person name="Friedman R."/>
            <person name="Venter J.C."/>
        </authorList>
    </citation>
    <scope>NUCLEOTIDE SEQUENCE [LARGE SCALE GENOMIC DNA]</scope>
    <source>
        <strain evidence="2 3">D2</strain>
    </source>
</reference>
<gene>
    <name evidence="2" type="ORF">PTD2_06644</name>
</gene>
<dbReference type="eggNOG" id="COG3167">
    <property type="taxonomic scope" value="Bacteria"/>
</dbReference>
<sequence length="216" mass="25044">MKQQWQVYREKFAALQMREKYLIFGVGLFLICYLFGFYLLNPLYLKWQKNAQSLIAIEKKLVANTAQITLFSDALTRDYTQELRSEIATAELALKQVDEKLNQFSQGFVPPYKMAAVLKKVLLDNRKLTLKAFKLVGVEPIIIGLEQQQKVAFYEHGMAITLEGEYFDLLKYLNAVQNLEEKLFIKEYSYQVIQYPIAQLSLVITTVSADEEFLSI</sequence>
<name>A4C7Y4_9GAMM</name>
<keyword evidence="3" id="KW-1185">Reference proteome</keyword>
<accession>A4C7Y4</accession>
<dbReference type="STRING" id="87626.PTD2_06644"/>
<evidence type="ECO:0000313" key="2">
    <source>
        <dbReference type="EMBL" id="EAR28699.1"/>
    </source>
</evidence>
<evidence type="ECO:0000256" key="1">
    <source>
        <dbReference type="SAM" id="Phobius"/>
    </source>
</evidence>
<keyword evidence="1" id="KW-0472">Membrane</keyword>
<organism evidence="2 3">
    <name type="scientific">Pseudoalteromonas tunicata D2</name>
    <dbReference type="NCBI Taxonomy" id="87626"/>
    <lineage>
        <taxon>Bacteria</taxon>
        <taxon>Pseudomonadati</taxon>
        <taxon>Pseudomonadota</taxon>
        <taxon>Gammaproteobacteria</taxon>
        <taxon>Alteromonadales</taxon>
        <taxon>Pseudoalteromonadaceae</taxon>
        <taxon>Pseudoalteromonas</taxon>
    </lineage>
</organism>